<dbReference type="SUPFAM" id="SSF51735">
    <property type="entry name" value="NAD(P)-binding Rossmann-fold domains"/>
    <property type="match status" value="1"/>
</dbReference>
<evidence type="ECO:0000256" key="1">
    <source>
        <dbReference type="ARBA" id="ARBA00008072"/>
    </source>
</evidence>
<evidence type="ECO:0000256" key="3">
    <source>
        <dbReference type="ARBA" id="ARBA00023002"/>
    </source>
</evidence>
<organism evidence="5 6">
    <name type="scientific">Extremus antarcticus</name>
    <dbReference type="NCBI Taxonomy" id="702011"/>
    <lineage>
        <taxon>Eukaryota</taxon>
        <taxon>Fungi</taxon>
        <taxon>Dikarya</taxon>
        <taxon>Ascomycota</taxon>
        <taxon>Pezizomycotina</taxon>
        <taxon>Dothideomycetes</taxon>
        <taxon>Dothideomycetidae</taxon>
        <taxon>Mycosphaerellales</taxon>
        <taxon>Extremaceae</taxon>
        <taxon>Extremus</taxon>
    </lineage>
</organism>
<comment type="caution">
    <text evidence="5">The sequence shown here is derived from an EMBL/GenBank/DDBJ whole genome shotgun (WGS) entry which is preliminary data.</text>
</comment>
<dbReference type="Gene3D" id="3.90.180.10">
    <property type="entry name" value="Medium-chain alcohol dehydrogenases, catalytic domain"/>
    <property type="match status" value="1"/>
</dbReference>
<keyword evidence="6" id="KW-1185">Reference proteome</keyword>
<evidence type="ECO:0000259" key="4">
    <source>
        <dbReference type="SMART" id="SM00829"/>
    </source>
</evidence>
<dbReference type="EMBL" id="JAWDJX010000052">
    <property type="protein sequence ID" value="KAK3048185.1"/>
    <property type="molecule type" value="Genomic_DNA"/>
</dbReference>
<reference evidence="5" key="1">
    <citation type="submission" date="2023-04" db="EMBL/GenBank/DDBJ databases">
        <title>Black Yeasts Isolated from many extreme environments.</title>
        <authorList>
            <person name="Coleine C."/>
            <person name="Stajich J.E."/>
            <person name="Selbmann L."/>
        </authorList>
    </citation>
    <scope>NUCLEOTIDE SEQUENCE</scope>
    <source>
        <strain evidence="5">CCFEE 5312</strain>
    </source>
</reference>
<keyword evidence="3" id="KW-0560">Oxidoreductase</keyword>
<dbReference type="Proteomes" id="UP001271007">
    <property type="component" value="Unassembled WGS sequence"/>
</dbReference>
<dbReference type="Pfam" id="PF08240">
    <property type="entry name" value="ADH_N"/>
    <property type="match status" value="1"/>
</dbReference>
<dbReference type="Gene3D" id="3.40.50.720">
    <property type="entry name" value="NAD(P)-binding Rossmann-like Domain"/>
    <property type="match status" value="1"/>
</dbReference>
<evidence type="ECO:0000313" key="6">
    <source>
        <dbReference type="Proteomes" id="UP001271007"/>
    </source>
</evidence>
<dbReference type="Pfam" id="PF00107">
    <property type="entry name" value="ADH_zinc_N"/>
    <property type="match status" value="1"/>
</dbReference>
<dbReference type="InterPro" id="IPR047122">
    <property type="entry name" value="Trans-enoyl_RdTase-like"/>
</dbReference>
<dbReference type="PANTHER" id="PTHR45348:SF2">
    <property type="entry name" value="ZINC-TYPE ALCOHOL DEHYDROGENASE-LIKE PROTEIN C2E1P3.01"/>
    <property type="match status" value="1"/>
</dbReference>
<dbReference type="InterPro" id="IPR013154">
    <property type="entry name" value="ADH-like_N"/>
</dbReference>
<dbReference type="AlphaFoldDB" id="A0AAJ0D7E8"/>
<comment type="subunit">
    <text evidence="2">Monomer.</text>
</comment>
<name>A0AAJ0D7E8_9PEZI</name>
<evidence type="ECO:0000256" key="2">
    <source>
        <dbReference type="ARBA" id="ARBA00011245"/>
    </source>
</evidence>
<gene>
    <name evidence="5" type="ORF">LTR09_010524</name>
</gene>
<comment type="similarity">
    <text evidence="1">Belongs to the zinc-containing alcohol dehydrogenase family.</text>
</comment>
<dbReference type="CDD" id="cd08249">
    <property type="entry name" value="enoyl_reductase_like"/>
    <property type="match status" value="1"/>
</dbReference>
<accession>A0AAJ0D7E8</accession>
<proteinExistence type="inferred from homology"/>
<feature type="domain" description="Enoyl reductase (ER)" evidence="4">
    <location>
        <begin position="12"/>
        <end position="350"/>
    </location>
</feature>
<dbReference type="InterPro" id="IPR036291">
    <property type="entry name" value="NAD(P)-bd_dom_sf"/>
</dbReference>
<protein>
    <recommendedName>
        <fullName evidence="4">Enoyl reductase (ER) domain-containing protein</fullName>
    </recommendedName>
</protein>
<evidence type="ECO:0000313" key="5">
    <source>
        <dbReference type="EMBL" id="KAK3048185.1"/>
    </source>
</evidence>
<dbReference type="GO" id="GO:0016651">
    <property type="term" value="F:oxidoreductase activity, acting on NAD(P)H"/>
    <property type="evidence" value="ECO:0007669"/>
    <property type="project" value="InterPro"/>
</dbReference>
<dbReference type="InterPro" id="IPR011032">
    <property type="entry name" value="GroES-like_sf"/>
</dbReference>
<dbReference type="InterPro" id="IPR020843">
    <property type="entry name" value="ER"/>
</dbReference>
<sequence length="355" mass="38002">MKAIKVVEAGKAEIQDVSVPELKDEYLLVKIKNVALNPTDCHIQVPRSDAISVGFPSLEQLFSRLHLPKSTRLVGTVEEVGPNVGGDFKKGDRVAGVTQGCNAFNLEEGAFAEYAIIKEGGLFKVPENVKDEEAATVGLAFATVGLGLYQTLSLPWPGTVPANCPVLIYGGSSATGSIAIQFAKLSGATVVTTCSPRNFDFVKSLGASEAFDYNDPECADKIHKYTNDSLFSALDCIGGEQGGKITSKSISSKGGQICSIVPGTEYPRPDVRATAVLAYKIRGEPWKLMQDMPATLEDYQFGQIFFRLAVKLLGEGKVKVHPPKVGQGLDGVLQGLDDMRQGKVSGEKLVYLVDL</sequence>
<dbReference type="PANTHER" id="PTHR45348">
    <property type="entry name" value="HYPOTHETICAL OXIDOREDUCTASE (EUROFUNG)"/>
    <property type="match status" value="1"/>
</dbReference>
<dbReference type="SMART" id="SM00829">
    <property type="entry name" value="PKS_ER"/>
    <property type="match status" value="1"/>
</dbReference>
<dbReference type="InterPro" id="IPR013149">
    <property type="entry name" value="ADH-like_C"/>
</dbReference>
<dbReference type="SUPFAM" id="SSF50129">
    <property type="entry name" value="GroES-like"/>
    <property type="match status" value="1"/>
</dbReference>